<evidence type="ECO:0000313" key="6">
    <source>
        <dbReference type="EMBL" id="KAL3693497.1"/>
    </source>
</evidence>
<accession>A0ABD3HPL2</accession>
<dbReference type="InterPro" id="IPR015338">
    <property type="entry name" value="GT64_dom"/>
</dbReference>
<dbReference type="EMBL" id="JBJQOH010000003">
    <property type="protein sequence ID" value="KAL3693497.1"/>
    <property type="molecule type" value="Genomic_DNA"/>
</dbReference>
<keyword evidence="7" id="KW-1185">Reference proteome</keyword>
<evidence type="ECO:0000259" key="5">
    <source>
        <dbReference type="Pfam" id="PF09258"/>
    </source>
</evidence>
<sequence length="146" mass="16848">MQQEVAVRNGMGAATGTKMLIGFLTVLVTLYCTNRAASLMGWNHQYSEQPSLMSSRHRYTVLINTWKRYDLLKLTVTHYSSCKMVDAVNVIWSEPEPPTKELHSKLIEVTERNHVKFRFNVNTADELNNRFKPIPSLETDARLFCR</sequence>
<evidence type="ECO:0000313" key="7">
    <source>
        <dbReference type="Proteomes" id="UP001633002"/>
    </source>
</evidence>
<evidence type="ECO:0000256" key="2">
    <source>
        <dbReference type="ARBA" id="ARBA00022679"/>
    </source>
</evidence>
<dbReference type="AlphaFoldDB" id="A0ABD3HPL2"/>
<protein>
    <recommendedName>
        <fullName evidence="5">Glycosyl transferase 64 domain-containing protein</fullName>
    </recommendedName>
</protein>
<evidence type="ECO:0000256" key="1">
    <source>
        <dbReference type="ARBA" id="ARBA00008700"/>
    </source>
</evidence>
<dbReference type="Proteomes" id="UP001633002">
    <property type="component" value="Unassembled WGS sequence"/>
</dbReference>
<dbReference type="InterPro" id="IPR053318">
    <property type="entry name" value="GT64"/>
</dbReference>
<feature type="transmembrane region" description="Helical" evidence="4">
    <location>
        <begin position="12"/>
        <end position="32"/>
    </location>
</feature>
<evidence type="ECO:0000256" key="4">
    <source>
        <dbReference type="SAM" id="Phobius"/>
    </source>
</evidence>
<comment type="caution">
    <text evidence="6">The sequence shown here is derived from an EMBL/GenBank/DDBJ whole genome shotgun (WGS) entry which is preliminary data.</text>
</comment>
<dbReference type="Gene3D" id="3.90.550.10">
    <property type="entry name" value="Spore Coat Polysaccharide Biosynthesis Protein SpsA, Chain A"/>
    <property type="match status" value="1"/>
</dbReference>
<name>A0ABD3HPL2_9MARC</name>
<feature type="domain" description="Glycosyl transferase 64" evidence="5">
    <location>
        <begin position="59"/>
        <end position="144"/>
    </location>
</feature>
<dbReference type="PANTHER" id="PTHR48410:SF1">
    <property type="entry name" value="GLYCOSYLINOSITOL PHOSPHORYLCERAMIDE MANNOSYL TRANSFERASE 1"/>
    <property type="match status" value="1"/>
</dbReference>
<proteinExistence type="inferred from homology"/>
<gene>
    <name evidence="6" type="ORF">R1sor_007148</name>
</gene>
<dbReference type="Pfam" id="PF09258">
    <property type="entry name" value="Glyco_transf_64"/>
    <property type="match status" value="1"/>
</dbReference>
<keyword evidence="4" id="KW-0812">Transmembrane</keyword>
<organism evidence="6 7">
    <name type="scientific">Riccia sorocarpa</name>
    <dbReference type="NCBI Taxonomy" id="122646"/>
    <lineage>
        <taxon>Eukaryota</taxon>
        <taxon>Viridiplantae</taxon>
        <taxon>Streptophyta</taxon>
        <taxon>Embryophyta</taxon>
        <taxon>Marchantiophyta</taxon>
        <taxon>Marchantiopsida</taxon>
        <taxon>Marchantiidae</taxon>
        <taxon>Marchantiales</taxon>
        <taxon>Ricciaceae</taxon>
        <taxon>Riccia</taxon>
    </lineage>
</organism>
<dbReference type="InterPro" id="IPR029044">
    <property type="entry name" value="Nucleotide-diphossugar_trans"/>
</dbReference>
<keyword evidence="3" id="KW-1015">Disulfide bond</keyword>
<keyword evidence="4" id="KW-0472">Membrane</keyword>
<keyword evidence="2" id="KW-0808">Transferase</keyword>
<keyword evidence="4" id="KW-1133">Transmembrane helix</keyword>
<dbReference type="GO" id="GO:0016740">
    <property type="term" value="F:transferase activity"/>
    <property type="evidence" value="ECO:0007669"/>
    <property type="project" value="UniProtKB-KW"/>
</dbReference>
<evidence type="ECO:0000256" key="3">
    <source>
        <dbReference type="ARBA" id="ARBA00023157"/>
    </source>
</evidence>
<comment type="similarity">
    <text evidence="1">Belongs to the glycosyltransferase 64 family.</text>
</comment>
<dbReference type="PANTHER" id="PTHR48410">
    <property type="entry name" value="GLYCOSYLINOSITOL PHOSPHORYLCERAMIDE MANNOSYL TRANSFERASE 1"/>
    <property type="match status" value="1"/>
</dbReference>
<reference evidence="6 7" key="1">
    <citation type="submission" date="2024-09" db="EMBL/GenBank/DDBJ databases">
        <title>Chromosome-scale assembly of Riccia sorocarpa.</title>
        <authorList>
            <person name="Paukszto L."/>
        </authorList>
    </citation>
    <scope>NUCLEOTIDE SEQUENCE [LARGE SCALE GENOMIC DNA]</scope>
    <source>
        <strain evidence="6">LP-2024</strain>
        <tissue evidence="6">Aerial parts of the thallus</tissue>
    </source>
</reference>